<feature type="region of interest" description="Disordered" evidence="1">
    <location>
        <begin position="1"/>
        <end position="24"/>
    </location>
</feature>
<sequence length="383" mass="39503">MEQHLGISLSPGPNGESRVTGVSNGGAAAKAGVRVNDTIAAIDGNASPAAHEDLVDVVRAIGRPVVIGFHRSGGGGKEAKGAGATAQEPGPFQRAQDAARRKMDEIKGPPQPPPMTAEAKAERREAALKAAESRTKDWNKRLNKGRQASQTKSGTGGVTENQFEDSGNAETRRMVELAKQQEARTASSMGYNPYEARLMGNTAARAAISGAGDSGAGAPLTSPPPPDRQATTPPPAAAAAATANLGEKEEWIGEEAAMADAVAAEIEGALGAVLEQEPGVSLTAVTTMLKMMKNMTAKSSDDKFKRIRLGNANFNSKVGGIDGGLEVMTAAGFSLQTDGDEPVLQHGPCDPVPLRLTVAIRKLAQAEAMLKDSGSTARPAGSR</sequence>
<dbReference type="SUPFAM" id="SSF50156">
    <property type="entry name" value="PDZ domain-like"/>
    <property type="match status" value="1"/>
</dbReference>
<dbReference type="Pfam" id="PF09409">
    <property type="entry name" value="PUB"/>
    <property type="match status" value="1"/>
</dbReference>
<dbReference type="PANTHER" id="PTHR47694">
    <property type="entry name" value="PLANT UBX DOMAIN-CONTAINING PROTEIN 2"/>
    <property type="match status" value="1"/>
</dbReference>
<feature type="compositionally biased region" description="Basic and acidic residues" evidence="1">
    <location>
        <begin position="97"/>
        <end position="107"/>
    </location>
</feature>
<feature type="compositionally biased region" description="Pro residues" evidence="1">
    <location>
        <begin position="221"/>
        <end position="236"/>
    </location>
</feature>
<dbReference type="EMBL" id="FN649751">
    <property type="protein sequence ID" value="CBJ30220.1"/>
    <property type="molecule type" value="Genomic_DNA"/>
</dbReference>
<feature type="domain" description="PDZ" evidence="2">
    <location>
        <begin position="1"/>
        <end position="73"/>
    </location>
</feature>
<dbReference type="Proteomes" id="UP000002630">
    <property type="component" value="Linkage Group LG26"/>
</dbReference>
<dbReference type="InterPro" id="IPR018997">
    <property type="entry name" value="PUB_domain"/>
</dbReference>
<organism evidence="3 4">
    <name type="scientific">Ectocarpus siliculosus</name>
    <name type="common">Brown alga</name>
    <name type="synonym">Conferva siliculosa</name>
    <dbReference type="NCBI Taxonomy" id="2880"/>
    <lineage>
        <taxon>Eukaryota</taxon>
        <taxon>Sar</taxon>
        <taxon>Stramenopiles</taxon>
        <taxon>Ochrophyta</taxon>
        <taxon>PX clade</taxon>
        <taxon>Phaeophyceae</taxon>
        <taxon>Ectocarpales</taxon>
        <taxon>Ectocarpaceae</taxon>
        <taxon>Ectocarpus</taxon>
    </lineage>
</organism>
<dbReference type="Pfam" id="PF00595">
    <property type="entry name" value="PDZ"/>
    <property type="match status" value="1"/>
</dbReference>
<proteinExistence type="predicted"/>
<feature type="region of interest" description="Disordered" evidence="1">
    <location>
        <begin position="71"/>
        <end position="172"/>
    </location>
</feature>
<dbReference type="PROSITE" id="PS50106">
    <property type="entry name" value="PDZ"/>
    <property type="match status" value="1"/>
</dbReference>
<feature type="region of interest" description="Disordered" evidence="1">
    <location>
        <begin position="209"/>
        <end position="236"/>
    </location>
</feature>
<dbReference type="InterPro" id="IPR036339">
    <property type="entry name" value="PUB-like_dom_sf"/>
</dbReference>
<dbReference type="CDD" id="cd00136">
    <property type="entry name" value="PDZ_canonical"/>
    <property type="match status" value="1"/>
</dbReference>
<dbReference type="AlphaFoldDB" id="D7FNU4"/>
<evidence type="ECO:0000313" key="3">
    <source>
        <dbReference type="EMBL" id="CBJ30220.1"/>
    </source>
</evidence>
<dbReference type="Gene3D" id="1.20.58.2190">
    <property type="match status" value="1"/>
</dbReference>
<dbReference type="SUPFAM" id="SSF143503">
    <property type="entry name" value="PUG domain-like"/>
    <property type="match status" value="1"/>
</dbReference>
<evidence type="ECO:0000259" key="2">
    <source>
        <dbReference type="PROSITE" id="PS50106"/>
    </source>
</evidence>
<dbReference type="PANTHER" id="PTHR47694:SF1">
    <property type="entry name" value="PLANT UBX DOMAIN-CONTAINING PROTEIN 2"/>
    <property type="match status" value="1"/>
</dbReference>
<dbReference type="EMBL" id="FN648292">
    <property type="protein sequence ID" value="CBJ30220.1"/>
    <property type="molecule type" value="Genomic_DNA"/>
</dbReference>
<reference evidence="3 4" key="1">
    <citation type="journal article" date="2010" name="Nature">
        <title>The Ectocarpus genome and the independent evolution of multicellularity in brown algae.</title>
        <authorList>
            <person name="Cock J.M."/>
            <person name="Sterck L."/>
            <person name="Rouze P."/>
            <person name="Scornet D."/>
            <person name="Allen A.E."/>
            <person name="Amoutzias G."/>
            <person name="Anthouard V."/>
            <person name="Artiguenave F."/>
            <person name="Aury J.M."/>
            <person name="Badger J.H."/>
            <person name="Beszteri B."/>
            <person name="Billiau K."/>
            <person name="Bonnet E."/>
            <person name="Bothwell J.H."/>
            <person name="Bowler C."/>
            <person name="Boyen C."/>
            <person name="Brownlee C."/>
            <person name="Carrano C.J."/>
            <person name="Charrier B."/>
            <person name="Cho G.Y."/>
            <person name="Coelho S.M."/>
            <person name="Collen J."/>
            <person name="Corre E."/>
            <person name="Da Silva C."/>
            <person name="Delage L."/>
            <person name="Delaroque N."/>
            <person name="Dittami S.M."/>
            <person name="Doulbeau S."/>
            <person name="Elias M."/>
            <person name="Farnham G."/>
            <person name="Gachon C.M."/>
            <person name="Gschloessl B."/>
            <person name="Heesch S."/>
            <person name="Jabbari K."/>
            <person name="Jubin C."/>
            <person name="Kawai H."/>
            <person name="Kimura K."/>
            <person name="Kloareg B."/>
            <person name="Kupper F.C."/>
            <person name="Lang D."/>
            <person name="Le Bail A."/>
            <person name="Leblanc C."/>
            <person name="Lerouge P."/>
            <person name="Lohr M."/>
            <person name="Lopez P.J."/>
            <person name="Martens C."/>
            <person name="Maumus F."/>
            <person name="Michel G."/>
            <person name="Miranda-Saavedra D."/>
            <person name="Morales J."/>
            <person name="Moreau H."/>
            <person name="Motomura T."/>
            <person name="Nagasato C."/>
            <person name="Napoli C.A."/>
            <person name="Nelson D.R."/>
            <person name="Nyvall-Collen P."/>
            <person name="Peters A.F."/>
            <person name="Pommier C."/>
            <person name="Potin P."/>
            <person name="Poulain J."/>
            <person name="Quesneville H."/>
            <person name="Read B."/>
            <person name="Rensing S.A."/>
            <person name="Ritter A."/>
            <person name="Rousvoal S."/>
            <person name="Samanta M."/>
            <person name="Samson G."/>
            <person name="Schroeder D.C."/>
            <person name="Segurens B."/>
            <person name="Strittmatter M."/>
            <person name="Tonon T."/>
            <person name="Tregear J.W."/>
            <person name="Valentin K."/>
            <person name="von Dassow P."/>
            <person name="Yamagishi T."/>
            <person name="Van de Peer Y."/>
            <person name="Wincker P."/>
        </authorList>
    </citation>
    <scope>NUCLEOTIDE SEQUENCE [LARGE SCALE GENOMIC DNA]</scope>
    <source>
        <strain evidence="4">Ec32 / CCAP1310/4</strain>
    </source>
</reference>
<protein>
    <recommendedName>
        <fullName evidence="2">PDZ domain-containing protein</fullName>
    </recommendedName>
</protein>
<dbReference type="STRING" id="2880.D7FNU4"/>
<accession>D7FNU4</accession>
<dbReference type="InterPro" id="IPR001478">
    <property type="entry name" value="PDZ"/>
</dbReference>
<evidence type="ECO:0000256" key="1">
    <source>
        <dbReference type="SAM" id="MobiDB-lite"/>
    </source>
</evidence>
<evidence type="ECO:0000313" key="4">
    <source>
        <dbReference type="Proteomes" id="UP000002630"/>
    </source>
</evidence>
<dbReference type="InterPro" id="IPR036034">
    <property type="entry name" value="PDZ_sf"/>
</dbReference>
<dbReference type="InParanoid" id="D7FNU4"/>
<gene>
    <name evidence="3" type="ORF">Esi_0180_0031</name>
</gene>
<dbReference type="CDD" id="cd09212">
    <property type="entry name" value="PUB"/>
    <property type="match status" value="1"/>
</dbReference>
<dbReference type="OrthoDB" id="336240at2759"/>
<dbReference type="Gene3D" id="2.30.42.10">
    <property type="match status" value="1"/>
</dbReference>
<feature type="compositionally biased region" description="Polar residues" evidence="1">
    <location>
        <begin position="146"/>
        <end position="169"/>
    </location>
</feature>
<feature type="compositionally biased region" description="Basic and acidic residues" evidence="1">
    <location>
        <begin position="119"/>
        <end position="140"/>
    </location>
</feature>
<dbReference type="SMART" id="SM00228">
    <property type="entry name" value="PDZ"/>
    <property type="match status" value="1"/>
</dbReference>
<name>D7FNU4_ECTSI</name>
<keyword evidence="4" id="KW-1185">Reference proteome</keyword>